<evidence type="ECO:0000313" key="2">
    <source>
        <dbReference type="Proteomes" id="UP001326110"/>
    </source>
</evidence>
<dbReference type="Proteomes" id="UP001326110">
    <property type="component" value="Chromosome"/>
</dbReference>
<organism evidence="1 2">
    <name type="scientific">Duganella zoogloeoides</name>
    <dbReference type="NCBI Taxonomy" id="75659"/>
    <lineage>
        <taxon>Bacteria</taxon>
        <taxon>Pseudomonadati</taxon>
        <taxon>Pseudomonadota</taxon>
        <taxon>Betaproteobacteria</taxon>
        <taxon>Burkholderiales</taxon>
        <taxon>Oxalobacteraceae</taxon>
        <taxon>Telluria group</taxon>
        <taxon>Duganella</taxon>
    </lineage>
</organism>
<proteinExistence type="predicted"/>
<keyword evidence="2" id="KW-1185">Reference proteome</keyword>
<gene>
    <name evidence="1" type="ORF">SR858_05665</name>
</gene>
<evidence type="ECO:0000313" key="1">
    <source>
        <dbReference type="EMBL" id="WQH05825.1"/>
    </source>
</evidence>
<name>A0ABZ0Y398_9BURK</name>
<sequence length="92" mass="9934">MRQRQLIAIADRLSAIGPLSGAAAVSRAAVALGISPYHPADFFGPRVTNEIMRAARMQEGLVRHIGLSNVTAAQVAREGWRCLVGELVVNRR</sequence>
<dbReference type="RefSeq" id="WP_019922699.1">
    <property type="nucleotide sequence ID" value="NZ_CP140152.1"/>
</dbReference>
<accession>A0ABZ0Y398</accession>
<dbReference type="GeneID" id="43164365"/>
<protein>
    <submittedName>
        <fullName evidence="1">Uncharacterized protein</fullName>
    </submittedName>
</protein>
<reference evidence="1 2" key="1">
    <citation type="submission" date="2023-11" db="EMBL/GenBank/DDBJ databases">
        <title>MicrobeMod: A computational toolkit for identifying prokaryotic methylation and restriction-modification with nanopore sequencing.</title>
        <authorList>
            <person name="Crits-Christoph A."/>
            <person name="Kang S.C."/>
            <person name="Lee H."/>
            <person name="Ostrov N."/>
        </authorList>
    </citation>
    <scope>NUCLEOTIDE SEQUENCE [LARGE SCALE GENOMIC DNA]</scope>
    <source>
        <strain evidence="1 2">ATCC 25935</strain>
    </source>
</reference>
<dbReference type="EMBL" id="CP140152">
    <property type="protein sequence ID" value="WQH05825.1"/>
    <property type="molecule type" value="Genomic_DNA"/>
</dbReference>